<dbReference type="GO" id="GO:0003899">
    <property type="term" value="F:DNA-directed RNA polymerase activity"/>
    <property type="evidence" value="ECO:0007669"/>
    <property type="project" value="UniProtKB-EC"/>
</dbReference>
<evidence type="ECO:0000256" key="1">
    <source>
        <dbReference type="ARBA" id="ARBA00012418"/>
    </source>
</evidence>
<evidence type="ECO:0000256" key="4">
    <source>
        <dbReference type="ARBA" id="ARBA00022695"/>
    </source>
</evidence>
<protein>
    <recommendedName>
        <fullName evidence="1">DNA-directed RNA polymerase</fullName>
        <ecNumber evidence="1">2.7.7.6</ecNumber>
    </recommendedName>
</protein>
<keyword evidence="3" id="KW-0808">Transferase</keyword>
<keyword evidence="5" id="KW-0804">Transcription</keyword>
<dbReference type="OrthoDB" id="10248617at2759"/>
<evidence type="ECO:0000256" key="6">
    <source>
        <dbReference type="SAM" id="MobiDB-lite"/>
    </source>
</evidence>
<keyword evidence="9" id="KW-1185">Reference proteome</keyword>
<dbReference type="Gene3D" id="3.90.1100.10">
    <property type="match status" value="1"/>
</dbReference>
<sequence length="122" mass="13433">MNAKKILQKPSLAYTSNQNYSKPPKTPNPHLQCLGTPHIDSFNYMVQDGLKAAIADLIPAEFEMPGGEKVKVTIEEAAFARPSVPIEAVGVKNQNVLPTECRQRAATYKGDFKIRLCFDVDG</sequence>
<dbReference type="GO" id="GO:0006351">
    <property type="term" value="P:DNA-templated transcription"/>
    <property type="evidence" value="ECO:0007669"/>
    <property type="project" value="InterPro"/>
</dbReference>
<feature type="region of interest" description="Disordered" evidence="6">
    <location>
        <begin position="1"/>
        <end position="29"/>
    </location>
</feature>
<dbReference type="AlphaFoldDB" id="A0A8S4QWX4"/>
<evidence type="ECO:0000256" key="3">
    <source>
        <dbReference type="ARBA" id="ARBA00022679"/>
    </source>
</evidence>
<keyword evidence="4" id="KW-0548">Nucleotidyltransferase</keyword>
<dbReference type="GO" id="GO:0003677">
    <property type="term" value="F:DNA binding"/>
    <property type="evidence" value="ECO:0007669"/>
    <property type="project" value="InterPro"/>
</dbReference>
<accession>A0A8S4QWX4</accession>
<dbReference type="EMBL" id="CAKXAJ010020052">
    <property type="protein sequence ID" value="CAH2220178.1"/>
    <property type="molecule type" value="Genomic_DNA"/>
</dbReference>
<reference evidence="8" key="1">
    <citation type="submission" date="2022-03" db="EMBL/GenBank/DDBJ databases">
        <authorList>
            <person name="Lindestad O."/>
        </authorList>
    </citation>
    <scope>NUCLEOTIDE SEQUENCE</scope>
</reference>
<gene>
    <name evidence="8" type="primary">jg3020</name>
    <name evidence="8" type="ORF">PAEG_LOCUS6563</name>
</gene>
<evidence type="ECO:0000313" key="8">
    <source>
        <dbReference type="EMBL" id="CAH2220178.1"/>
    </source>
</evidence>
<name>A0A8S4QWX4_9NEOP</name>
<dbReference type="Pfam" id="PF04563">
    <property type="entry name" value="RNA_pol_Rpb2_1"/>
    <property type="match status" value="1"/>
</dbReference>
<dbReference type="InterPro" id="IPR007644">
    <property type="entry name" value="RNA_pol_bsu_protrusion"/>
</dbReference>
<feature type="domain" description="RNA polymerase beta subunit protrusion" evidence="7">
    <location>
        <begin position="34"/>
        <end position="116"/>
    </location>
</feature>
<proteinExistence type="predicted"/>
<dbReference type="GO" id="GO:0000428">
    <property type="term" value="C:DNA-directed RNA polymerase complex"/>
    <property type="evidence" value="ECO:0007669"/>
    <property type="project" value="UniProtKB-KW"/>
</dbReference>
<evidence type="ECO:0000313" key="9">
    <source>
        <dbReference type="Proteomes" id="UP000838756"/>
    </source>
</evidence>
<feature type="non-terminal residue" evidence="8">
    <location>
        <position position="1"/>
    </location>
</feature>
<dbReference type="SUPFAM" id="SSF64484">
    <property type="entry name" value="beta and beta-prime subunits of DNA dependent RNA-polymerase"/>
    <property type="match status" value="1"/>
</dbReference>
<evidence type="ECO:0000259" key="7">
    <source>
        <dbReference type="Pfam" id="PF04563"/>
    </source>
</evidence>
<keyword evidence="2" id="KW-0240">DNA-directed RNA polymerase</keyword>
<evidence type="ECO:0000256" key="2">
    <source>
        <dbReference type="ARBA" id="ARBA00022478"/>
    </source>
</evidence>
<dbReference type="Proteomes" id="UP000838756">
    <property type="component" value="Unassembled WGS sequence"/>
</dbReference>
<dbReference type="EC" id="2.7.7.6" evidence="1"/>
<organism evidence="8 9">
    <name type="scientific">Pararge aegeria aegeria</name>
    <dbReference type="NCBI Taxonomy" id="348720"/>
    <lineage>
        <taxon>Eukaryota</taxon>
        <taxon>Metazoa</taxon>
        <taxon>Ecdysozoa</taxon>
        <taxon>Arthropoda</taxon>
        <taxon>Hexapoda</taxon>
        <taxon>Insecta</taxon>
        <taxon>Pterygota</taxon>
        <taxon>Neoptera</taxon>
        <taxon>Endopterygota</taxon>
        <taxon>Lepidoptera</taxon>
        <taxon>Glossata</taxon>
        <taxon>Ditrysia</taxon>
        <taxon>Papilionoidea</taxon>
        <taxon>Nymphalidae</taxon>
        <taxon>Satyrinae</taxon>
        <taxon>Satyrini</taxon>
        <taxon>Parargina</taxon>
        <taxon>Pararge</taxon>
    </lineage>
</organism>
<evidence type="ECO:0000256" key="5">
    <source>
        <dbReference type="ARBA" id="ARBA00023163"/>
    </source>
</evidence>
<comment type="caution">
    <text evidence="8">The sequence shown here is derived from an EMBL/GenBank/DDBJ whole genome shotgun (WGS) entry which is preliminary data.</text>
</comment>